<dbReference type="SUPFAM" id="SSF55785">
    <property type="entry name" value="PYP-like sensor domain (PAS domain)"/>
    <property type="match status" value="1"/>
</dbReference>
<dbReference type="GO" id="GO:0016301">
    <property type="term" value="F:kinase activity"/>
    <property type="evidence" value="ECO:0007669"/>
    <property type="project" value="UniProtKB-KW"/>
</dbReference>
<keyword evidence="12" id="KW-0472">Membrane</keyword>
<dbReference type="Gene3D" id="3.30.450.40">
    <property type="match status" value="2"/>
</dbReference>
<feature type="modified residue" description="4-aspartylphosphate" evidence="13">
    <location>
        <position position="52"/>
    </location>
</feature>
<dbReference type="NCBIfam" id="TIGR00229">
    <property type="entry name" value="sensory_box"/>
    <property type="match status" value="1"/>
</dbReference>
<dbReference type="Gene3D" id="3.40.50.2300">
    <property type="match status" value="1"/>
</dbReference>
<keyword evidence="13" id="KW-0597">Phosphoprotein</keyword>
<dbReference type="InterPro" id="IPR043128">
    <property type="entry name" value="Rev_trsase/Diguanyl_cyclase"/>
</dbReference>
<evidence type="ECO:0000259" key="18">
    <source>
        <dbReference type="PROSITE" id="PS50887"/>
    </source>
</evidence>
<evidence type="ECO:0000259" key="14">
    <source>
        <dbReference type="PROSITE" id="PS50110"/>
    </source>
</evidence>
<dbReference type="KEGG" id="kim:G3T16_10290"/>
<dbReference type="InterPro" id="IPR029787">
    <property type="entry name" value="Nucleotide_cyclase"/>
</dbReference>
<dbReference type="SMART" id="SM00052">
    <property type="entry name" value="EAL"/>
    <property type="match status" value="1"/>
</dbReference>
<evidence type="ECO:0000313" key="19">
    <source>
        <dbReference type="EMBL" id="QIB65745.1"/>
    </source>
</evidence>
<keyword evidence="7" id="KW-0812">Transmembrane</keyword>
<evidence type="ECO:0000259" key="16">
    <source>
        <dbReference type="PROSITE" id="PS50113"/>
    </source>
</evidence>
<dbReference type="GO" id="GO:0005886">
    <property type="term" value="C:plasma membrane"/>
    <property type="evidence" value="ECO:0007669"/>
    <property type="project" value="UniProtKB-SubCell"/>
</dbReference>
<dbReference type="FunFam" id="3.20.20.450:FF:000001">
    <property type="entry name" value="Cyclic di-GMP phosphodiesterase yahA"/>
    <property type="match status" value="1"/>
</dbReference>
<dbReference type="SMART" id="SM00091">
    <property type="entry name" value="PAS"/>
    <property type="match status" value="1"/>
</dbReference>
<dbReference type="Gene3D" id="3.30.450.20">
    <property type="entry name" value="PAS domain"/>
    <property type="match status" value="1"/>
</dbReference>
<dbReference type="SUPFAM" id="SSF55781">
    <property type="entry name" value="GAF domain-like"/>
    <property type="match status" value="2"/>
</dbReference>
<comment type="subcellular location">
    <subcellularLocation>
        <location evidence="1">Cell inner membrane</location>
        <topology evidence="1">Multi-pass membrane protein</topology>
    </subcellularLocation>
</comment>
<dbReference type="GO" id="GO:0000166">
    <property type="term" value="F:nucleotide binding"/>
    <property type="evidence" value="ECO:0007669"/>
    <property type="project" value="UniProtKB-KW"/>
</dbReference>
<evidence type="ECO:0000256" key="11">
    <source>
        <dbReference type="ARBA" id="ARBA00022989"/>
    </source>
</evidence>
<dbReference type="SUPFAM" id="SSF52172">
    <property type="entry name" value="CheY-like"/>
    <property type="match status" value="1"/>
</dbReference>
<dbReference type="InterPro" id="IPR013655">
    <property type="entry name" value="PAS_fold_3"/>
</dbReference>
<dbReference type="EC" id="3.1.4.52" evidence="2"/>
<feature type="domain" description="GGDEF" evidence="18">
    <location>
        <begin position="657"/>
        <end position="791"/>
    </location>
</feature>
<dbReference type="CDD" id="cd01948">
    <property type="entry name" value="EAL"/>
    <property type="match status" value="1"/>
</dbReference>
<dbReference type="Pfam" id="PF08447">
    <property type="entry name" value="PAS_3"/>
    <property type="match status" value="1"/>
</dbReference>
<dbReference type="InterPro" id="IPR011006">
    <property type="entry name" value="CheY-like_superfamily"/>
</dbReference>
<evidence type="ECO:0000256" key="9">
    <source>
        <dbReference type="ARBA" id="ARBA00022741"/>
    </source>
</evidence>
<dbReference type="InterPro" id="IPR001633">
    <property type="entry name" value="EAL_dom"/>
</dbReference>
<keyword evidence="20" id="KW-1185">Reference proteome</keyword>
<evidence type="ECO:0000256" key="8">
    <source>
        <dbReference type="ARBA" id="ARBA00022737"/>
    </source>
</evidence>
<dbReference type="CDD" id="cd00130">
    <property type="entry name" value="PAS"/>
    <property type="match status" value="1"/>
</dbReference>
<dbReference type="PROSITE" id="PS50113">
    <property type="entry name" value="PAC"/>
    <property type="match status" value="1"/>
</dbReference>
<sequence length="1056" mass="117750">MATILIVDDHADSREFLVTLLGYRDHVMLEAADGLEALTVVRDRHPDLVVADVLMPTMDGYEFVMQLRADPDIARTPVIFYTATYHEREALSLARSCGVSDVLTKPSEPGIVLATVDRVLGEVVTPSLPQKDELDRRHLRLMTDKLKLVSDDLGVASQRYAALIDINLQLASERDPRRLLDSLCRIARELIGAGTAMLAVRDKNGDGSLYLSSSGLDPEVAQKLSLPSMQAGIFGDVIGQRKARRLPNPGGDPLTVGLPATYPAAYSLLAVPVMSLAHTYGWICLCDRLGGGGFSEEDENLLGILAAQAGRIYENGSLYLSLKEQEERFRQLAENIRDVFWLVSTETGEDIYISPAYDQVWGLPRQQGRNSLASLRESVHPDDREKIPPLLSDLTVYDTEYRVVRPDGSIRWIHDRGFPVRNAESQVYRFAGVAEDITSRKINEEKFARLTRIHTVLSQINSTIVRIHDRQALFEEACRIVVEHGRFGMAWIGTLDSETQAVTPGAQAAKAVEDEADRMLRTAQAQDEDSQGILREAIQRAKPTYCNDITPASGGGTWRRLALARGYHSVVVLPLFTHATVVGVFVLYATERNFFDANERSLLTELANDISFALEYIEKTEQASYLAYYDNLTGLSNRVMFHERLGQFIKTSERERERLAVLIVDLDRFKTVNDTLGRQAGDALIRELAQRLRVCVAEPVQLARAGADQFAMVLPDLKHAGEIARLIEGRLKECLEEPFLLDGEELRVSAKVGISLYPEDGRDAEALFLNAEMALKKAKSQGKRYLFFDRNMSESVAQNLGLENRLRRALANEEFLLHYQPKVDLVTGVISGMEALIRWQSPDEGLIPPLQFIPLLEETGLILDVGHWVLERAAADLRSWQEQGVEVPGIAVNVSALQLRQADFVRQVKGAIQQGGSRLTLDLELTESMVMSDVEDSLVKLRELRELGLGVAIDDFGTGYSSLSYIARLPIDVIKIDRSFIVKMIEHPDDMMIVSTIITMAHNMRLKVVAEGVDSTDQVDILHGMGCDEMQGYLFSKPVPALEMLGLLRRGARFER</sequence>
<dbReference type="CDD" id="cd01949">
    <property type="entry name" value="GGDEF"/>
    <property type="match status" value="1"/>
</dbReference>
<feature type="domain" description="Response regulatory" evidence="14">
    <location>
        <begin position="3"/>
        <end position="120"/>
    </location>
</feature>
<name>A0A6C0U5R1_9GAMM</name>
<dbReference type="SUPFAM" id="SSF141868">
    <property type="entry name" value="EAL domain-like"/>
    <property type="match status" value="1"/>
</dbReference>
<evidence type="ECO:0000256" key="12">
    <source>
        <dbReference type="ARBA" id="ARBA00023136"/>
    </source>
</evidence>
<keyword evidence="9" id="KW-0547">Nucleotide-binding</keyword>
<reference evidence="19 20" key="1">
    <citation type="submission" date="2020-02" db="EMBL/GenBank/DDBJ databases">
        <title>Genome sequencing for Kineobactrum sp. M2.</title>
        <authorList>
            <person name="Park S.-J."/>
        </authorList>
    </citation>
    <scope>NUCLEOTIDE SEQUENCE [LARGE SCALE GENOMIC DNA]</scope>
    <source>
        <strain evidence="19 20">M2</strain>
    </source>
</reference>
<dbReference type="InterPro" id="IPR035919">
    <property type="entry name" value="EAL_sf"/>
</dbReference>
<feature type="domain" description="EAL" evidence="17">
    <location>
        <begin position="799"/>
        <end position="1052"/>
    </location>
</feature>
<keyword evidence="8" id="KW-0677">Repeat</keyword>
<dbReference type="PROSITE" id="PS50112">
    <property type="entry name" value="PAS"/>
    <property type="match status" value="1"/>
</dbReference>
<evidence type="ECO:0000256" key="4">
    <source>
        <dbReference type="ARBA" id="ARBA00022519"/>
    </source>
</evidence>
<dbReference type="Gene3D" id="2.10.70.100">
    <property type="match status" value="1"/>
</dbReference>
<dbReference type="PROSITE" id="PS50110">
    <property type="entry name" value="RESPONSE_REGULATORY"/>
    <property type="match status" value="1"/>
</dbReference>
<dbReference type="SMART" id="SM00086">
    <property type="entry name" value="PAC"/>
    <property type="match status" value="1"/>
</dbReference>
<dbReference type="Gene3D" id="3.20.20.450">
    <property type="entry name" value="EAL domain"/>
    <property type="match status" value="1"/>
</dbReference>
<dbReference type="SMART" id="SM00065">
    <property type="entry name" value="GAF"/>
    <property type="match status" value="2"/>
</dbReference>
<keyword evidence="5" id="KW-0973">c-di-GMP</keyword>
<evidence type="ECO:0000256" key="10">
    <source>
        <dbReference type="ARBA" id="ARBA00022777"/>
    </source>
</evidence>
<dbReference type="Pfam" id="PF00990">
    <property type="entry name" value="GGDEF"/>
    <property type="match status" value="1"/>
</dbReference>
<dbReference type="PANTHER" id="PTHR44757">
    <property type="entry name" value="DIGUANYLATE CYCLASE DGCP"/>
    <property type="match status" value="1"/>
</dbReference>
<dbReference type="GO" id="GO:0000160">
    <property type="term" value="P:phosphorelay signal transduction system"/>
    <property type="evidence" value="ECO:0007669"/>
    <property type="project" value="InterPro"/>
</dbReference>
<keyword evidence="6" id="KW-0808">Transferase</keyword>
<accession>A0A6C0U5R1</accession>
<dbReference type="CDD" id="cd00156">
    <property type="entry name" value="REC"/>
    <property type="match status" value="1"/>
</dbReference>
<protein>
    <recommendedName>
        <fullName evidence="2">cyclic-guanylate-specific phosphodiesterase</fullName>
        <ecNumber evidence="2">3.1.4.52</ecNumber>
    </recommendedName>
</protein>
<evidence type="ECO:0000256" key="13">
    <source>
        <dbReference type="PROSITE-ProRule" id="PRU00169"/>
    </source>
</evidence>
<evidence type="ECO:0000313" key="20">
    <source>
        <dbReference type="Proteomes" id="UP000477680"/>
    </source>
</evidence>
<dbReference type="Proteomes" id="UP000477680">
    <property type="component" value="Chromosome"/>
</dbReference>
<dbReference type="InterPro" id="IPR029016">
    <property type="entry name" value="GAF-like_dom_sf"/>
</dbReference>
<evidence type="ECO:0000256" key="3">
    <source>
        <dbReference type="ARBA" id="ARBA00022475"/>
    </source>
</evidence>
<organism evidence="19 20">
    <name type="scientific">Kineobactrum salinum</name>
    <dbReference type="NCBI Taxonomy" id="2708301"/>
    <lineage>
        <taxon>Bacteria</taxon>
        <taxon>Pseudomonadati</taxon>
        <taxon>Pseudomonadota</taxon>
        <taxon>Gammaproteobacteria</taxon>
        <taxon>Cellvibrionales</taxon>
        <taxon>Halieaceae</taxon>
        <taxon>Kineobactrum</taxon>
    </lineage>
</organism>
<dbReference type="Pfam" id="PF00563">
    <property type="entry name" value="EAL"/>
    <property type="match status" value="1"/>
</dbReference>
<dbReference type="SMART" id="SM00448">
    <property type="entry name" value="REC"/>
    <property type="match status" value="1"/>
</dbReference>
<evidence type="ECO:0000259" key="17">
    <source>
        <dbReference type="PROSITE" id="PS50883"/>
    </source>
</evidence>
<evidence type="ECO:0000256" key="6">
    <source>
        <dbReference type="ARBA" id="ARBA00022679"/>
    </source>
</evidence>
<dbReference type="Pfam" id="PF13185">
    <property type="entry name" value="GAF_2"/>
    <property type="match status" value="2"/>
</dbReference>
<dbReference type="PANTHER" id="PTHR44757:SF2">
    <property type="entry name" value="BIOFILM ARCHITECTURE MAINTENANCE PROTEIN MBAA"/>
    <property type="match status" value="1"/>
</dbReference>
<evidence type="ECO:0000256" key="1">
    <source>
        <dbReference type="ARBA" id="ARBA00004429"/>
    </source>
</evidence>
<proteinExistence type="predicted"/>
<dbReference type="RefSeq" id="WP_163495143.1">
    <property type="nucleotide sequence ID" value="NZ_CP048711.1"/>
</dbReference>
<feature type="domain" description="PAS" evidence="15">
    <location>
        <begin position="325"/>
        <end position="387"/>
    </location>
</feature>
<evidence type="ECO:0000259" key="15">
    <source>
        <dbReference type="PROSITE" id="PS50112"/>
    </source>
</evidence>
<dbReference type="SUPFAM" id="SSF55073">
    <property type="entry name" value="Nucleotide cyclase"/>
    <property type="match status" value="1"/>
</dbReference>
<dbReference type="NCBIfam" id="TIGR00254">
    <property type="entry name" value="GGDEF"/>
    <property type="match status" value="1"/>
</dbReference>
<keyword evidence="3" id="KW-1003">Cell membrane</keyword>
<dbReference type="EMBL" id="CP048711">
    <property type="protein sequence ID" value="QIB65745.1"/>
    <property type="molecule type" value="Genomic_DNA"/>
</dbReference>
<evidence type="ECO:0000256" key="5">
    <source>
        <dbReference type="ARBA" id="ARBA00022636"/>
    </source>
</evidence>
<gene>
    <name evidence="19" type="ORF">G3T16_10290</name>
</gene>
<dbReference type="InterPro" id="IPR000160">
    <property type="entry name" value="GGDEF_dom"/>
</dbReference>
<dbReference type="AlphaFoldDB" id="A0A6C0U5R1"/>
<feature type="domain" description="PAC" evidence="16">
    <location>
        <begin position="397"/>
        <end position="449"/>
    </location>
</feature>
<dbReference type="PROSITE" id="PS50883">
    <property type="entry name" value="EAL"/>
    <property type="match status" value="1"/>
</dbReference>
<dbReference type="InterPro" id="IPR003018">
    <property type="entry name" value="GAF"/>
</dbReference>
<dbReference type="InterPro" id="IPR000014">
    <property type="entry name" value="PAS"/>
</dbReference>
<dbReference type="InterPro" id="IPR001789">
    <property type="entry name" value="Sig_transdc_resp-reg_receiver"/>
</dbReference>
<dbReference type="SMART" id="SM00267">
    <property type="entry name" value="GGDEF"/>
    <property type="match status" value="1"/>
</dbReference>
<keyword evidence="4" id="KW-0997">Cell inner membrane</keyword>
<dbReference type="Gene3D" id="3.30.70.270">
    <property type="match status" value="1"/>
</dbReference>
<dbReference type="InterPro" id="IPR052155">
    <property type="entry name" value="Biofilm_reg_signaling"/>
</dbReference>
<dbReference type="FunFam" id="2.10.70.100:FF:000001">
    <property type="entry name" value="Sensory transduction histidine kinase"/>
    <property type="match status" value="1"/>
</dbReference>
<keyword evidence="11" id="KW-1133">Transmembrane helix</keyword>
<dbReference type="Pfam" id="PF00072">
    <property type="entry name" value="Response_reg"/>
    <property type="match status" value="1"/>
</dbReference>
<dbReference type="InterPro" id="IPR001610">
    <property type="entry name" value="PAC"/>
</dbReference>
<evidence type="ECO:0000256" key="7">
    <source>
        <dbReference type="ARBA" id="ARBA00022692"/>
    </source>
</evidence>
<dbReference type="InterPro" id="IPR000700">
    <property type="entry name" value="PAS-assoc_C"/>
</dbReference>
<dbReference type="InterPro" id="IPR035965">
    <property type="entry name" value="PAS-like_dom_sf"/>
</dbReference>
<evidence type="ECO:0000256" key="2">
    <source>
        <dbReference type="ARBA" id="ARBA00012282"/>
    </source>
</evidence>
<dbReference type="PROSITE" id="PS50887">
    <property type="entry name" value="GGDEF"/>
    <property type="match status" value="1"/>
</dbReference>
<dbReference type="GO" id="GO:0071111">
    <property type="term" value="F:cyclic-guanylate-specific phosphodiesterase activity"/>
    <property type="evidence" value="ECO:0007669"/>
    <property type="project" value="UniProtKB-EC"/>
</dbReference>
<keyword evidence="10" id="KW-0418">Kinase</keyword>